<dbReference type="Gene3D" id="1.10.10.410">
    <property type="match status" value="1"/>
</dbReference>
<dbReference type="EMBL" id="BJWL01000001">
    <property type="protein sequence ID" value="GFY81328.1"/>
    <property type="molecule type" value="Genomic_DNA"/>
</dbReference>
<accession>A0A7J0E4F3</accession>
<organism evidence="1 2">
    <name type="scientific">Actinidia rufa</name>
    <dbReference type="NCBI Taxonomy" id="165716"/>
    <lineage>
        <taxon>Eukaryota</taxon>
        <taxon>Viridiplantae</taxon>
        <taxon>Streptophyta</taxon>
        <taxon>Embryophyta</taxon>
        <taxon>Tracheophyta</taxon>
        <taxon>Spermatophyta</taxon>
        <taxon>Magnoliopsida</taxon>
        <taxon>eudicotyledons</taxon>
        <taxon>Gunneridae</taxon>
        <taxon>Pentapetalae</taxon>
        <taxon>asterids</taxon>
        <taxon>Ericales</taxon>
        <taxon>Actinidiaceae</taxon>
        <taxon>Actinidia</taxon>
    </lineage>
</organism>
<proteinExistence type="predicted"/>
<dbReference type="OrthoDB" id="1461550at2759"/>
<evidence type="ECO:0000313" key="1">
    <source>
        <dbReference type="EMBL" id="GFY81328.1"/>
    </source>
</evidence>
<protein>
    <submittedName>
        <fullName evidence="1">GLU-ADT subunit B</fullName>
    </submittedName>
</protein>
<name>A0A7J0E4F3_9ERIC</name>
<evidence type="ECO:0000313" key="2">
    <source>
        <dbReference type="Proteomes" id="UP000585474"/>
    </source>
</evidence>
<gene>
    <name evidence="1" type="ORF">Acr_01g0011370</name>
</gene>
<dbReference type="Proteomes" id="UP000585474">
    <property type="component" value="Unassembled WGS sequence"/>
</dbReference>
<keyword evidence="2" id="KW-1185">Reference proteome</keyword>
<sequence length="193" mass="21342">MVDKVIAENPKQLEQYRGGRTKLQGYFCRPDNETVKRQGKLGAAEQDPSEEIKCRELRMSKLGHKLFLFVMCVCGGSGGGVGDLDFLEAMKRSCEIAQPKIRVLVERVEMDGKEKASVILHRSTMHSADILVIGQKGVSNAILGGRNGSLRGLDTAEYLIENSKCTCVAVQKKGQNAGYILNTKTHRNFWLLA</sequence>
<dbReference type="PANTHER" id="PTHR47867:SF1">
    <property type="entry name" value="ADENINE NUCLEOTIDE ALPHA HYDROLASES-LIKE SUPERFAMILY PROTEIN"/>
    <property type="match status" value="1"/>
</dbReference>
<dbReference type="AlphaFoldDB" id="A0A7J0E4F3"/>
<dbReference type="InterPro" id="IPR023168">
    <property type="entry name" value="GatB_Yqey_C_2"/>
</dbReference>
<comment type="caution">
    <text evidence="1">The sequence shown here is derived from an EMBL/GenBank/DDBJ whole genome shotgun (WGS) entry which is preliminary data.</text>
</comment>
<dbReference type="PANTHER" id="PTHR47867">
    <property type="entry name" value="ADENINE NUCLEOTIDE ALPHA HYDROLASES-LIKE SUPERFAMILY PROTEIN"/>
    <property type="match status" value="1"/>
</dbReference>
<reference evidence="1 2" key="1">
    <citation type="submission" date="2019-07" db="EMBL/GenBank/DDBJ databases">
        <title>De Novo Assembly of kiwifruit Actinidia rufa.</title>
        <authorList>
            <person name="Sugita-Konishi S."/>
            <person name="Sato K."/>
            <person name="Mori E."/>
            <person name="Abe Y."/>
            <person name="Kisaki G."/>
            <person name="Hamano K."/>
            <person name="Suezawa K."/>
            <person name="Otani M."/>
            <person name="Fukuda T."/>
            <person name="Manabe T."/>
            <person name="Gomi K."/>
            <person name="Tabuchi M."/>
            <person name="Akimitsu K."/>
            <person name="Kataoka I."/>
        </authorList>
    </citation>
    <scope>NUCLEOTIDE SEQUENCE [LARGE SCALE GENOMIC DNA]</scope>
    <source>
        <strain evidence="2">cv. Fuchu</strain>
    </source>
</reference>